<gene>
    <name evidence="1" type="ORF">SAMN05443550_103298</name>
</gene>
<reference evidence="1 2" key="1">
    <citation type="submission" date="2016-10" db="EMBL/GenBank/DDBJ databases">
        <authorList>
            <person name="de Groot N.N."/>
        </authorList>
    </citation>
    <scope>NUCLEOTIDE SEQUENCE [LARGE SCALE GENOMIC DNA]</scope>
    <source>
        <strain evidence="1 2">DSM 19033</strain>
    </source>
</reference>
<keyword evidence="2" id="KW-1185">Reference proteome</keyword>
<evidence type="ECO:0008006" key="3">
    <source>
        <dbReference type="Google" id="ProtNLM"/>
    </source>
</evidence>
<evidence type="ECO:0000313" key="2">
    <source>
        <dbReference type="Proteomes" id="UP000198850"/>
    </source>
</evidence>
<dbReference type="Proteomes" id="UP000198850">
    <property type="component" value="Unassembled WGS sequence"/>
</dbReference>
<organism evidence="1 2">
    <name type="scientific">Pedobacter hartonius</name>
    <dbReference type="NCBI Taxonomy" id="425514"/>
    <lineage>
        <taxon>Bacteria</taxon>
        <taxon>Pseudomonadati</taxon>
        <taxon>Bacteroidota</taxon>
        <taxon>Sphingobacteriia</taxon>
        <taxon>Sphingobacteriales</taxon>
        <taxon>Sphingobacteriaceae</taxon>
        <taxon>Pedobacter</taxon>
    </lineage>
</organism>
<evidence type="ECO:0000313" key="1">
    <source>
        <dbReference type="EMBL" id="SEA46022.1"/>
    </source>
</evidence>
<proteinExistence type="predicted"/>
<sequence>MFLVKNDDFKKHKGEYLNQLVRRKGIKIKVLTKSAGFDRSTFYNHIKQPNLSFAILAKYGAVLNHDFAEEFPEMKTEGKQPAQAAMSYEELEKDRDSWKEKYFQVAELFHKCLQQQNKR</sequence>
<dbReference type="STRING" id="425514.SAMN05443550_103298"/>
<name>A0A1H4BDW9_9SPHI</name>
<dbReference type="EMBL" id="FNRA01000003">
    <property type="protein sequence ID" value="SEA46022.1"/>
    <property type="molecule type" value="Genomic_DNA"/>
</dbReference>
<accession>A0A1H4BDW9</accession>
<dbReference type="AlphaFoldDB" id="A0A1H4BDW9"/>
<protein>
    <recommendedName>
        <fullName evidence="3">Cro/C1-type HTH DNA-binding domain-containing protein</fullName>
    </recommendedName>
</protein>